<name>A0A0U4AKJ6_9BACT</name>
<evidence type="ECO:0000313" key="4">
    <source>
        <dbReference type="Proteomes" id="UP000059542"/>
    </source>
</evidence>
<keyword evidence="1" id="KW-0175">Coiled coil</keyword>
<dbReference type="InterPro" id="IPR034660">
    <property type="entry name" value="DinB/YfiT-like"/>
</dbReference>
<keyword evidence="4" id="KW-1185">Reference proteome</keyword>
<dbReference type="AlphaFoldDB" id="A0A0U4AKJ6"/>
<evidence type="ECO:0000259" key="2">
    <source>
        <dbReference type="Pfam" id="PF12867"/>
    </source>
</evidence>
<reference evidence="3 4" key="1">
    <citation type="submission" date="2015-12" db="EMBL/GenBank/DDBJ databases">
        <authorList>
            <person name="Shamseldin A."/>
            <person name="Moawad H."/>
            <person name="Abd El-Rahim W.M."/>
            <person name="Sadowsky M.J."/>
        </authorList>
    </citation>
    <scope>NUCLEOTIDE SEQUENCE [LARGE SCALE GENOMIC DNA]</scope>
    <source>
        <strain evidence="3 4">DG5B</strain>
    </source>
</reference>
<gene>
    <name evidence="3" type="ORF">AUC43_02765</name>
</gene>
<sequence length="153" mass="17045">MLVAVLNTLFDRDLNKLRQEIEAYQDEQALWRIESGISNSGGNLCLHLLGNLNTYIGAELGHSGYVRHRDLEFSARDVPRTELLAGIAATRRVVEAALTALADEQLAAEYPVVVFDAPTSVGYMLMHLATHLTYHLGQINYHRRLLDKNVAAC</sequence>
<dbReference type="SUPFAM" id="SSF109854">
    <property type="entry name" value="DinB/YfiT-like putative metalloenzymes"/>
    <property type="match status" value="1"/>
</dbReference>
<dbReference type="OrthoDB" id="893570at2"/>
<dbReference type="Pfam" id="PF12867">
    <property type="entry name" value="DinB_2"/>
    <property type="match status" value="1"/>
</dbReference>
<evidence type="ECO:0000256" key="1">
    <source>
        <dbReference type="SAM" id="Coils"/>
    </source>
</evidence>
<dbReference type="STRING" id="1411621.AUC43_02765"/>
<dbReference type="KEGG" id="hyg:AUC43_02765"/>
<dbReference type="Gene3D" id="1.20.120.450">
    <property type="entry name" value="dinb family like domain"/>
    <property type="match status" value="1"/>
</dbReference>
<accession>A0A0U4AKJ6</accession>
<feature type="domain" description="DinB-like" evidence="2">
    <location>
        <begin position="10"/>
        <end position="139"/>
    </location>
</feature>
<feature type="coiled-coil region" evidence="1">
    <location>
        <begin position="7"/>
        <end position="34"/>
    </location>
</feature>
<proteinExistence type="predicted"/>
<evidence type="ECO:0000313" key="3">
    <source>
        <dbReference type="EMBL" id="ALW84112.1"/>
    </source>
</evidence>
<dbReference type="RefSeq" id="WP_068189657.1">
    <property type="nucleotide sequence ID" value="NZ_CP013909.1"/>
</dbReference>
<dbReference type="Proteomes" id="UP000059542">
    <property type="component" value="Chromosome"/>
</dbReference>
<dbReference type="InterPro" id="IPR024775">
    <property type="entry name" value="DinB-like"/>
</dbReference>
<protein>
    <submittedName>
        <fullName evidence="3">DinB superfamily protein</fullName>
    </submittedName>
</protein>
<organism evidence="3 4">
    <name type="scientific">Hymenobacter sedentarius</name>
    <dbReference type="NCBI Taxonomy" id="1411621"/>
    <lineage>
        <taxon>Bacteria</taxon>
        <taxon>Pseudomonadati</taxon>
        <taxon>Bacteroidota</taxon>
        <taxon>Cytophagia</taxon>
        <taxon>Cytophagales</taxon>
        <taxon>Hymenobacteraceae</taxon>
        <taxon>Hymenobacter</taxon>
    </lineage>
</organism>
<dbReference type="EMBL" id="CP013909">
    <property type="protein sequence ID" value="ALW84112.1"/>
    <property type="molecule type" value="Genomic_DNA"/>
</dbReference>